<dbReference type="InterPro" id="IPR029033">
    <property type="entry name" value="His_PPase_superfam"/>
</dbReference>
<dbReference type="SMART" id="SM00855">
    <property type="entry name" value="PGAM"/>
    <property type="match status" value="1"/>
</dbReference>
<protein>
    <submittedName>
        <fullName evidence="1">Histidine phosphatase family protein</fullName>
    </submittedName>
</protein>
<accession>A0ABV7TCL9</accession>
<evidence type="ECO:0000313" key="2">
    <source>
        <dbReference type="Proteomes" id="UP001595630"/>
    </source>
</evidence>
<dbReference type="Gene3D" id="3.40.50.1240">
    <property type="entry name" value="Phosphoglycerate mutase-like"/>
    <property type="match status" value="1"/>
</dbReference>
<reference evidence="2" key="1">
    <citation type="journal article" date="2019" name="Int. J. Syst. Evol. Microbiol.">
        <title>The Global Catalogue of Microorganisms (GCM) 10K type strain sequencing project: providing services to taxonomists for standard genome sequencing and annotation.</title>
        <authorList>
            <consortium name="The Broad Institute Genomics Platform"/>
            <consortium name="The Broad Institute Genome Sequencing Center for Infectious Disease"/>
            <person name="Wu L."/>
            <person name="Ma J."/>
        </authorList>
    </citation>
    <scope>NUCLEOTIDE SEQUENCE [LARGE SCALE GENOMIC DNA]</scope>
    <source>
        <strain evidence="2">KCTC 42447</strain>
    </source>
</reference>
<name>A0ABV7TCL9_9GAMM</name>
<organism evidence="1 2">
    <name type="scientific">Stutzerimonas tarimensis</name>
    <dbReference type="NCBI Taxonomy" id="1507735"/>
    <lineage>
        <taxon>Bacteria</taxon>
        <taxon>Pseudomonadati</taxon>
        <taxon>Pseudomonadota</taxon>
        <taxon>Gammaproteobacteria</taxon>
        <taxon>Pseudomonadales</taxon>
        <taxon>Pseudomonadaceae</taxon>
        <taxon>Stutzerimonas</taxon>
    </lineage>
</organism>
<dbReference type="Pfam" id="PF00300">
    <property type="entry name" value="His_Phos_1"/>
    <property type="match status" value="1"/>
</dbReference>
<dbReference type="RefSeq" id="WP_386366887.1">
    <property type="nucleotide sequence ID" value="NZ_JBHRXZ010000026.1"/>
</dbReference>
<dbReference type="SUPFAM" id="SSF53254">
    <property type="entry name" value="Phosphoglycerate mutase-like"/>
    <property type="match status" value="1"/>
</dbReference>
<dbReference type="PANTHER" id="PTHR48100">
    <property type="entry name" value="BROAD-SPECIFICITY PHOSPHATASE YOR283W-RELATED"/>
    <property type="match status" value="1"/>
</dbReference>
<sequence length="198" mass="21658">MTLRLDLLRHGATSGGGGFRGRLDDPLSETGWAQLRDAMADHGPWTSVLSSPLQRCAAFATELARQRGLELQLEPDLRELDFGAWEGRTAGELMNSDAEALGRFWHDPYGFTPPGAEPVAHFEARVLGALHRLIDRHAKAHLLVVTHAGVMRLLLAQARGLPREQLLQVEVAHAGLFTLHAARAGTQLLLEESPCRPS</sequence>
<keyword evidence="2" id="KW-1185">Reference proteome</keyword>
<dbReference type="InterPro" id="IPR013078">
    <property type="entry name" value="His_Pase_superF_clade-1"/>
</dbReference>
<dbReference type="PANTHER" id="PTHR48100:SF1">
    <property type="entry name" value="HISTIDINE PHOSPHATASE FAMILY PROTEIN-RELATED"/>
    <property type="match status" value="1"/>
</dbReference>
<dbReference type="Proteomes" id="UP001595630">
    <property type="component" value="Unassembled WGS sequence"/>
</dbReference>
<proteinExistence type="predicted"/>
<dbReference type="CDD" id="cd07067">
    <property type="entry name" value="HP_PGM_like"/>
    <property type="match status" value="1"/>
</dbReference>
<dbReference type="InterPro" id="IPR050275">
    <property type="entry name" value="PGM_Phosphatase"/>
</dbReference>
<comment type="caution">
    <text evidence="1">The sequence shown here is derived from an EMBL/GenBank/DDBJ whole genome shotgun (WGS) entry which is preliminary data.</text>
</comment>
<evidence type="ECO:0000313" key="1">
    <source>
        <dbReference type="EMBL" id="MFC3609366.1"/>
    </source>
</evidence>
<gene>
    <name evidence="1" type="ORF">ACFOMF_16445</name>
</gene>
<dbReference type="EMBL" id="JBHRXZ010000026">
    <property type="protein sequence ID" value="MFC3609366.1"/>
    <property type="molecule type" value="Genomic_DNA"/>
</dbReference>